<dbReference type="PANTHER" id="PTHR23028">
    <property type="entry name" value="ACETYLTRANSFERASE"/>
    <property type="match status" value="1"/>
</dbReference>
<dbReference type="InterPro" id="IPR050879">
    <property type="entry name" value="Acyltransferase_3"/>
</dbReference>
<dbReference type="PANTHER" id="PTHR23028:SF53">
    <property type="entry name" value="ACYL_TRANSF_3 DOMAIN-CONTAINING PROTEIN"/>
    <property type="match status" value="1"/>
</dbReference>
<dbReference type="GO" id="GO:0016020">
    <property type="term" value="C:membrane"/>
    <property type="evidence" value="ECO:0007669"/>
    <property type="project" value="TreeGrafter"/>
</dbReference>
<comment type="caution">
    <text evidence="3">The sequence shown here is derived from an EMBL/GenBank/DDBJ whole genome shotgun (WGS) entry which is preliminary data.</text>
</comment>
<keyword evidence="1" id="KW-1133">Transmembrane helix</keyword>
<evidence type="ECO:0000313" key="4">
    <source>
        <dbReference type="Proteomes" id="UP000439113"/>
    </source>
</evidence>
<dbReference type="OrthoDB" id="9796461at2"/>
<gene>
    <name evidence="3" type="ORF">GJ654_02345</name>
</gene>
<accession>A0A6N8DKQ6</accession>
<dbReference type="Pfam" id="PF01757">
    <property type="entry name" value="Acyl_transf_3"/>
    <property type="match status" value="1"/>
</dbReference>
<dbReference type="EMBL" id="WNKS01000001">
    <property type="protein sequence ID" value="MTV29831.1"/>
    <property type="molecule type" value="Genomic_DNA"/>
</dbReference>
<feature type="transmembrane region" description="Helical" evidence="1">
    <location>
        <begin position="16"/>
        <end position="37"/>
    </location>
</feature>
<feature type="transmembrane region" description="Helical" evidence="1">
    <location>
        <begin position="268"/>
        <end position="286"/>
    </location>
</feature>
<evidence type="ECO:0000313" key="3">
    <source>
        <dbReference type="EMBL" id="MTV29831.1"/>
    </source>
</evidence>
<reference evidence="3 4" key="1">
    <citation type="submission" date="2019-11" db="EMBL/GenBank/DDBJ databases">
        <title>Whole-genome sequence of a Rhodoblastus acidophilus DSM 142.</title>
        <authorList>
            <person name="Kyndt J.A."/>
            <person name="Meyer T.E."/>
        </authorList>
    </citation>
    <scope>NUCLEOTIDE SEQUENCE [LARGE SCALE GENOMIC DNA]</scope>
    <source>
        <strain evidence="3 4">DSM 142</strain>
    </source>
</reference>
<dbReference type="GO" id="GO:0016747">
    <property type="term" value="F:acyltransferase activity, transferring groups other than amino-acyl groups"/>
    <property type="evidence" value="ECO:0007669"/>
    <property type="project" value="InterPro"/>
</dbReference>
<keyword evidence="3" id="KW-0012">Acyltransferase</keyword>
<evidence type="ECO:0000256" key="1">
    <source>
        <dbReference type="SAM" id="Phobius"/>
    </source>
</evidence>
<dbReference type="Proteomes" id="UP000439113">
    <property type="component" value="Unassembled WGS sequence"/>
</dbReference>
<feature type="transmembrane region" description="Helical" evidence="1">
    <location>
        <begin position="169"/>
        <end position="193"/>
    </location>
</feature>
<keyword evidence="1" id="KW-0472">Membrane</keyword>
<dbReference type="AlphaFoldDB" id="A0A6N8DKQ6"/>
<feature type="transmembrane region" description="Helical" evidence="1">
    <location>
        <begin position="243"/>
        <end position="262"/>
    </location>
</feature>
<name>A0A6N8DKQ6_RHOAC</name>
<protein>
    <submittedName>
        <fullName evidence="3">Acyltransferase family protein</fullName>
    </submittedName>
</protein>
<proteinExistence type="predicted"/>
<keyword evidence="1" id="KW-0812">Transmembrane</keyword>
<dbReference type="InterPro" id="IPR002656">
    <property type="entry name" value="Acyl_transf_3_dom"/>
</dbReference>
<keyword evidence="3" id="KW-0808">Transferase</keyword>
<feature type="transmembrane region" description="Helical" evidence="1">
    <location>
        <begin position="98"/>
        <end position="116"/>
    </location>
</feature>
<dbReference type="RefSeq" id="WP_155444474.1">
    <property type="nucleotide sequence ID" value="NZ_JAOQNR010000001.1"/>
</dbReference>
<feature type="transmembrane region" description="Helical" evidence="1">
    <location>
        <begin position="298"/>
        <end position="319"/>
    </location>
</feature>
<evidence type="ECO:0000259" key="2">
    <source>
        <dbReference type="Pfam" id="PF01757"/>
    </source>
</evidence>
<dbReference type="GO" id="GO:0009103">
    <property type="term" value="P:lipopolysaccharide biosynthetic process"/>
    <property type="evidence" value="ECO:0007669"/>
    <property type="project" value="TreeGrafter"/>
</dbReference>
<feature type="domain" description="Acyltransferase 3" evidence="2">
    <location>
        <begin position="13"/>
        <end position="334"/>
    </location>
</feature>
<organism evidence="3 4">
    <name type="scientific">Rhodoblastus acidophilus</name>
    <name type="common">Rhodopseudomonas acidophila</name>
    <dbReference type="NCBI Taxonomy" id="1074"/>
    <lineage>
        <taxon>Bacteria</taxon>
        <taxon>Pseudomonadati</taxon>
        <taxon>Pseudomonadota</taxon>
        <taxon>Alphaproteobacteria</taxon>
        <taxon>Hyphomicrobiales</taxon>
        <taxon>Rhodoblastaceae</taxon>
        <taxon>Rhodoblastus</taxon>
    </lineage>
</organism>
<feature type="transmembrane region" description="Helical" evidence="1">
    <location>
        <begin position="49"/>
        <end position="71"/>
    </location>
</feature>
<feature type="transmembrane region" description="Helical" evidence="1">
    <location>
        <begin position="339"/>
        <end position="362"/>
    </location>
</feature>
<sequence length="410" mass="46006">MGGAFGRSAKIGDIEVLRAVAALFVIFHHLSGNLIVWRSHALERIEEHFQLWIGVDLFFAISGFVIARGLLPSLAATKGAGEARRTVLAFWVRRAFRLFPAAWLWLSVSLLACAFFNNSGAFGDLRENVWATLAGVFDYANFRFADKFAHGSYYGVSFVYWSLSLEEQFYLLLPLLALLFRRWLWIPLTLLVLAQFSTMRGPLLMSLRIDAVCLGVLIAIWSFRPSYRAVARWFSGHRRVARAALVLTLLGCATALASSPLQFFRYRIGLIALCCAALALLASFDCDYICPPGAFKRAMVWIGARSYGLYLIHIPVYFATRELWFRLTPPGPLGFDASYTLRFYATAAPLLFLLAALSYRYYETPLRAYGARLAERLRGRSSADHHRALHPAPGVVVAMDDVRPDVADVR</sequence>
<feature type="transmembrane region" description="Helical" evidence="1">
    <location>
        <begin position="205"/>
        <end position="223"/>
    </location>
</feature>